<feature type="transmembrane region" description="Helical" evidence="1">
    <location>
        <begin position="204"/>
        <end position="222"/>
    </location>
</feature>
<dbReference type="Pfam" id="PF13386">
    <property type="entry name" value="DsbD_2"/>
    <property type="match status" value="1"/>
</dbReference>
<accession>A0A3B1A568</accession>
<feature type="transmembrane region" description="Helical" evidence="1">
    <location>
        <begin position="140"/>
        <end position="159"/>
    </location>
</feature>
<keyword evidence="1" id="KW-1133">Transmembrane helix</keyword>
<keyword evidence="1" id="KW-0472">Membrane</keyword>
<dbReference type="PANTHER" id="PTHR42208:SF1">
    <property type="entry name" value="HEAVY METAL TRANSPORTER"/>
    <property type="match status" value="1"/>
</dbReference>
<gene>
    <name evidence="3" type="ORF">MNBD_GAMMA21-1139</name>
</gene>
<evidence type="ECO:0000313" key="3">
    <source>
        <dbReference type="EMBL" id="VAW96700.1"/>
    </source>
</evidence>
<proteinExistence type="predicted"/>
<keyword evidence="1" id="KW-0812">Transmembrane</keyword>
<name>A0A3B1A568_9ZZZZ</name>
<feature type="transmembrane region" description="Helical" evidence="1">
    <location>
        <begin position="86"/>
        <end position="104"/>
    </location>
</feature>
<feature type="domain" description="Urease accessory protein UreH-like transmembrane" evidence="2">
    <location>
        <begin position="11"/>
        <end position="218"/>
    </location>
</feature>
<dbReference type="AlphaFoldDB" id="A0A3B1A568"/>
<feature type="transmembrane region" description="Helical" evidence="1">
    <location>
        <begin position="12"/>
        <end position="37"/>
    </location>
</feature>
<feature type="transmembrane region" description="Helical" evidence="1">
    <location>
        <begin position="171"/>
        <end position="192"/>
    </location>
</feature>
<dbReference type="InterPro" id="IPR039447">
    <property type="entry name" value="UreH-like_TM_dom"/>
</dbReference>
<feature type="transmembrane region" description="Helical" evidence="1">
    <location>
        <begin position="58"/>
        <end position="80"/>
    </location>
</feature>
<evidence type="ECO:0000259" key="2">
    <source>
        <dbReference type="Pfam" id="PF13386"/>
    </source>
</evidence>
<protein>
    <submittedName>
        <fullName evidence="3">Heavy-metal-associated domain (N-terminus) and membrane-bounded cytochrome biogenesis cycZ-like domain, possible membrane copper tolerance protein</fullName>
    </submittedName>
</protein>
<sequence>MLGDELTYLSAFIIGILSGVHCLGMCGGIVSAFSLGGGPAKSKTKKFQIQLSYNLGRIASYTLAGFIVGGLGAITTQQFVSHTLHQYLQTFSALILILMGLYLANWWRILTRLEQLGGIVWNRIEPLTRKLIPIKGNGQAILVGLVWGWLPCGLVYSMLTMSLSTASAQHGALIMLSFGLGTLPNLIAFGLMASSIQFFVKKPVVRTIAGLLIIVFALYLLVDSWWLVGSGNAHQH</sequence>
<dbReference type="EMBL" id="UOFR01000040">
    <property type="protein sequence ID" value="VAW96700.1"/>
    <property type="molecule type" value="Genomic_DNA"/>
</dbReference>
<reference evidence="3" key="1">
    <citation type="submission" date="2018-06" db="EMBL/GenBank/DDBJ databases">
        <authorList>
            <person name="Zhirakovskaya E."/>
        </authorList>
    </citation>
    <scope>NUCLEOTIDE SEQUENCE</scope>
</reference>
<dbReference type="PANTHER" id="PTHR42208">
    <property type="entry name" value="HEAVY METAL TRANSPORTER-RELATED"/>
    <property type="match status" value="1"/>
</dbReference>
<evidence type="ECO:0000256" key="1">
    <source>
        <dbReference type="SAM" id="Phobius"/>
    </source>
</evidence>
<organism evidence="3">
    <name type="scientific">hydrothermal vent metagenome</name>
    <dbReference type="NCBI Taxonomy" id="652676"/>
    <lineage>
        <taxon>unclassified sequences</taxon>
        <taxon>metagenomes</taxon>
        <taxon>ecological metagenomes</taxon>
    </lineage>
</organism>